<dbReference type="InterPro" id="IPR036188">
    <property type="entry name" value="FAD/NAD-bd_sf"/>
</dbReference>
<keyword evidence="3 10" id="KW-0285">Flavoprotein</keyword>
<feature type="domain" description="MnmC-like methyltransferase" evidence="12">
    <location>
        <begin position="117"/>
        <end position="251"/>
    </location>
</feature>
<dbReference type="PANTHER" id="PTHR13847">
    <property type="entry name" value="SARCOSINE DEHYDROGENASE-RELATED"/>
    <property type="match status" value="1"/>
</dbReference>
<keyword evidence="7 10" id="KW-0274">FAD</keyword>
<evidence type="ECO:0000256" key="7">
    <source>
        <dbReference type="ARBA" id="ARBA00022827"/>
    </source>
</evidence>
<comment type="similarity">
    <text evidence="10">In the C-terminal section; belongs to the DAO family.</text>
</comment>
<dbReference type="NCBIfam" id="NF033855">
    <property type="entry name" value="tRNA_MNMC2"/>
    <property type="match status" value="1"/>
</dbReference>
<name>A0A0W0S8Y8_9GAMM</name>
<evidence type="ECO:0000256" key="5">
    <source>
        <dbReference type="ARBA" id="ARBA00022691"/>
    </source>
</evidence>
<gene>
    <name evidence="10" type="primary">mnmC</name>
    <name evidence="13" type="ORF">Lche_1521</name>
</gene>
<feature type="region of interest" description="tRNA (mnm(5)s(2)U34)-methyltransferase" evidence="10">
    <location>
        <begin position="1"/>
        <end position="253"/>
    </location>
</feature>
<evidence type="ECO:0000313" key="13">
    <source>
        <dbReference type="EMBL" id="KTC79501.1"/>
    </source>
</evidence>
<dbReference type="InterPro" id="IPR029063">
    <property type="entry name" value="SAM-dependent_MTases_sf"/>
</dbReference>
<evidence type="ECO:0000256" key="1">
    <source>
        <dbReference type="ARBA" id="ARBA00022490"/>
    </source>
</evidence>
<keyword evidence="2 10" id="KW-0489">Methyltransferase</keyword>
<dbReference type="InterPro" id="IPR023032">
    <property type="entry name" value="tRNA_MAMT_biosynth_bifunc_MnmC"/>
</dbReference>
<comment type="subcellular location">
    <subcellularLocation>
        <location evidence="10">Cytoplasm</location>
    </subcellularLocation>
</comment>
<dbReference type="GO" id="GO:0016645">
    <property type="term" value="F:oxidoreductase activity, acting on the CH-NH group of donors"/>
    <property type="evidence" value="ECO:0007669"/>
    <property type="project" value="InterPro"/>
</dbReference>
<comment type="cofactor">
    <cofactor evidence="10">
        <name>FAD</name>
        <dbReference type="ChEBI" id="CHEBI:57692"/>
    </cofactor>
</comment>
<dbReference type="Gene3D" id="3.50.50.60">
    <property type="entry name" value="FAD/NAD(P)-binding domain"/>
    <property type="match status" value="1"/>
</dbReference>
<dbReference type="EC" id="2.1.1.61" evidence="10"/>
<evidence type="ECO:0000256" key="10">
    <source>
        <dbReference type="HAMAP-Rule" id="MF_01102"/>
    </source>
</evidence>
<comment type="catalytic activity">
    <reaction evidence="10">
        <text>5-aminomethyl-2-thiouridine(34) in tRNA + S-adenosyl-L-methionine = 5-methylaminomethyl-2-thiouridine(34) in tRNA + S-adenosyl-L-homocysteine + H(+)</text>
        <dbReference type="Rhea" id="RHEA:19569"/>
        <dbReference type="Rhea" id="RHEA-COMP:10195"/>
        <dbReference type="Rhea" id="RHEA-COMP:10197"/>
        <dbReference type="ChEBI" id="CHEBI:15378"/>
        <dbReference type="ChEBI" id="CHEBI:57856"/>
        <dbReference type="ChEBI" id="CHEBI:59789"/>
        <dbReference type="ChEBI" id="CHEBI:74454"/>
        <dbReference type="ChEBI" id="CHEBI:74455"/>
        <dbReference type="EC" id="2.1.1.61"/>
    </reaction>
</comment>
<organism evidence="13 14">
    <name type="scientific">Legionella cherrii</name>
    <dbReference type="NCBI Taxonomy" id="28084"/>
    <lineage>
        <taxon>Bacteria</taxon>
        <taxon>Pseudomonadati</taxon>
        <taxon>Pseudomonadota</taxon>
        <taxon>Gammaproteobacteria</taxon>
        <taxon>Legionellales</taxon>
        <taxon>Legionellaceae</taxon>
        <taxon>Legionella</taxon>
    </lineage>
</organism>
<evidence type="ECO:0000256" key="2">
    <source>
        <dbReference type="ARBA" id="ARBA00022603"/>
    </source>
</evidence>
<dbReference type="Gene3D" id="3.40.50.150">
    <property type="entry name" value="Vaccinia Virus protein VP39"/>
    <property type="match status" value="1"/>
</dbReference>
<keyword evidence="1 10" id="KW-0963">Cytoplasm</keyword>
<feature type="region of interest" description="FAD-dependent cmnm(5)s(2)U34 oxidoreductase" evidence="10">
    <location>
        <begin position="283"/>
        <end position="669"/>
    </location>
</feature>
<evidence type="ECO:0000256" key="4">
    <source>
        <dbReference type="ARBA" id="ARBA00022679"/>
    </source>
</evidence>
<evidence type="ECO:0000256" key="8">
    <source>
        <dbReference type="ARBA" id="ARBA00023002"/>
    </source>
</evidence>
<keyword evidence="5 10" id="KW-0949">S-adenosyl-L-methionine</keyword>
<dbReference type="EC" id="1.5.-.-" evidence="10"/>
<dbReference type="GO" id="GO:0050660">
    <property type="term" value="F:flavin adenine dinucleotide binding"/>
    <property type="evidence" value="ECO:0007669"/>
    <property type="project" value="UniProtKB-UniRule"/>
</dbReference>
<dbReference type="InterPro" id="IPR047785">
    <property type="entry name" value="tRNA_MNMC2"/>
</dbReference>
<evidence type="ECO:0000259" key="11">
    <source>
        <dbReference type="Pfam" id="PF01266"/>
    </source>
</evidence>
<evidence type="ECO:0000256" key="3">
    <source>
        <dbReference type="ARBA" id="ARBA00022630"/>
    </source>
</evidence>
<dbReference type="SUPFAM" id="SSF54373">
    <property type="entry name" value="FAD-linked reductases, C-terminal domain"/>
    <property type="match status" value="1"/>
</dbReference>
<dbReference type="Pfam" id="PF05430">
    <property type="entry name" value="Methyltransf_30"/>
    <property type="match status" value="1"/>
</dbReference>
<evidence type="ECO:0000256" key="6">
    <source>
        <dbReference type="ARBA" id="ARBA00022694"/>
    </source>
</evidence>
<dbReference type="AlphaFoldDB" id="A0A0W0S8Y8"/>
<dbReference type="SUPFAM" id="SSF51971">
    <property type="entry name" value="Nucleotide-binding domain"/>
    <property type="match status" value="1"/>
</dbReference>
<evidence type="ECO:0000259" key="12">
    <source>
        <dbReference type="Pfam" id="PF05430"/>
    </source>
</evidence>
<feature type="domain" description="FAD dependent oxidoreductase" evidence="11">
    <location>
        <begin position="280"/>
        <end position="634"/>
    </location>
</feature>
<evidence type="ECO:0000313" key="14">
    <source>
        <dbReference type="Proteomes" id="UP000054921"/>
    </source>
</evidence>
<dbReference type="InterPro" id="IPR017610">
    <property type="entry name" value="tRNA_S-uridine_synth_MnmC_C"/>
</dbReference>
<comment type="similarity">
    <text evidence="10">In the N-terminal section; belongs to the methyltransferase superfamily. tRNA (mnm(5)s(2)U34)-methyltransferase family.</text>
</comment>
<keyword evidence="6 10" id="KW-0819">tRNA processing</keyword>
<dbReference type="GO" id="GO:0005737">
    <property type="term" value="C:cytoplasm"/>
    <property type="evidence" value="ECO:0007669"/>
    <property type="project" value="UniProtKB-SubCell"/>
</dbReference>
<dbReference type="Proteomes" id="UP000054921">
    <property type="component" value="Unassembled WGS sequence"/>
</dbReference>
<dbReference type="STRING" id="28084.Lche_1521"/>
<dbReference type="GO" id="GO:0004808">
    <property type="term" value="F:tRNA (5-methylaminomethyl-2-thiouridylate)(34)-methyltransferase activity"/>
    <property type="evidence" value="ECO:0007669"/>
    <property type="project" value="UniProtKB-EC"/>
</dbReference>
<dbReference type="HAMAP" id="MF_01102">
    <property type="entry name" value="MnmC"/>
    <property type="match status" value="1"/>
</dbReference>
<dbReference type="PATRIC" id="fig|28084.5.peg.1653"/>
<keyword evidence="9 10" id="KW-0511">Multifunctional enzyme</keyword>
<dbReference type="Pfam" id="PF01266">
    <property type="entry name" value="DAO"/>
    <property type="match status" value="1"/>
</dbReference>
<sequence>MSNFFVPINKAELDWHGTLPFSTQYDDVYHSSEGGMHQSRHVFIDGNDLIKRWRSFSNDKPQRFTIAETGFGTGLNFLVSWSLWEHYAPESCQLHFISCEKHPLSLSDLKRSLAFWPQLEKQAQQLIASYPVLTPGYHHLSFCEGKVTLTLMLGEALECYEQLLICGESSLERQLRTAFVDAWFLDGFAPSKNTSMWSDALIKTIAMLSNEHTTLATYTAAGSVKTNLIENGFVVEKRKGFGRKRHMLCARFAQNPIHKAAKRHTPWHVSAPERYSSKSAVILGAGLAGCFTAYTLNKRGWKVTLIDELGQVGHGGSANQQAVLFPKLSAYNSPLTQFMLSAFLYAARAYQRILNQAKIGELCGSLLLAYSDKEKAAQSSLHSWLAHYPELGSLVDIQHASELAGLLLDKPGLYIPLSGWINSPELCQFLINREGISLLTNTSIKQLAYDKRWIVNDLDTEVLILANGYKINSFKQTEHLPVKPIRGQMTAIPSTDQSASLKLPICGDGHVLPALNGMHQLGATYELKSAESQIKSQDDRINLAKLKQLAPEIIWSDEVSNHWAGVRASTPDYLPLVGKIADAEQFLHQFAQLETNAKRWIAQSGPYYPGLYACAGFGSRGLTTIPLCAEWLASVINNEISCLPRNLQQALSPARFLRKNIIRGAIKID</sequence>
<keyword evidence="4 10" id="KW-0808">Transferase</keyword>
<dbReference type="GO" id="GO:0002097">
    <property type="term" value="P:tRNA wobble base modification"/>
    <property type="evidence" value="ECO:0007669"/>
    <property type="project" value="UniProtKB-UniRule"/>
</dbReference>
<dbReference type="PANTHER" id="PTHR13847:SF283">
    <property type="entry name" value="TRNA 5-METHYLAMINOMETHYL-2-THIOURIDINE BIOSYNTHESIS BIFUNCTIONAL PROTEIN MNMC"/>
    <property type="match status" value="1"/>
</dbReference>
<accession>A0A0W0S8Y8</accession>
<dbReference type="InterPro" id="IPR008471">
    <property type="entry name" value="MnmC-like_methylTransf"/>
</dbReference>
<dbReference type="Gene3D" id="3.30.9.10">
    <property type="entry name" value="D-Amino Acid Oxidase, subunit A, domain 2"/>
    <property type="match status" value="1"/>
</dbReference>
<protein>
    <recommendedName>
        <fullName evidence="10">tRNA 5-methylaminomethyl-2-thiouridine biosynthesis bifunctional protein MnmC</fullName>
        <shortName evidence="10">tRNA mnm(5)s(2)U biosynthesis bifunctional protein</shortName>
    </recommendedName>
    <domain>
        <recommendedName>
            <fullName evidence="10">tRNA (mnm(5)s(2)U34)-methyltransferase</fullName>
            <ecNumber evidence="10">2.1.1.61</ecNumber>
        </recommendedName>
    </domain>
    <domain>
        <recommendedName>
            <fullName evidence="10">FAD-dependent cmnm(5)s(2)U34 oxidoreductase</fullName>
            <ecNumber evidence="10">1.5.-.-</ecNumber>
        </recommendedName>
    </domain>
</protein>
<dbReference type="OrthoDB" id="9786494at2"/>
<evidence type="ECO:0000256" key="9">
    <source>
        <dbReference type="ARBA" id="ARBA00023268"/>
    </source>
</evidence>
<comment type="function">
    <text evidence="10">Catalyzes the last two steps in the biosynthesis of 5-methylaminomethyl-2-thiouridine (mnm(5)s(2)U) at the wobble position (U34) in tRNA. Catalyzes the FAD-dependent demodification of cmnm(5)s(2)U34 to nm(5)s(2)U34, followed by the transfer of a methyl group from S-adenosyl-L-methionine to nm(5)s(2)U34, to form mnm(5)s(2)U34.</text>
</comment>
<dbReference type="GO" id="GO:0032259">
    <property type="term" value="P:methylation"/>
    <property type="evidence" value="ECO:0007669"/>
    <property type="project" value="UniProtKB-KW"/>
</dbReference>
<dbReference type="NCBIfam" id="NF002481">
    <property type="entry name" value="PRK01747.1-2"/>
    <property type="match status" value="1"/>
</dbReference>
<dbReference type="NCBIfam" id="TIGR03197">
    <property type="entry name" value="MnmC_Cterm"/>
    <property type="match status" value="1"/>
</dbReference>
<comment type="caution">
    <text evidence="13">The sequence shown here is derived from an EMBL/GenBank/DDBJ whole genome shotgun (WGS) entry which is preliminary data.</text>
</comment>
<dbReference type="InterPro" id="IPR006076">
    <property type="entry name" value="FAD-dep_OxRdtase"/>
</dbReference>
<reference evidence="13 14" key="1">
    <citation type="submission" date="2015-11" db="EMBL/GenBank/DDBJ databases">
        <title>Genomic analysis of 38 Legionella species identifies large and diverse effector repertoires.</title>
        <authorList>
            <person name="Burstein D."/>
            <person name="Amaro F."/>
            <person name="Zusman T."/>
            <person name="Lifshitz Z."/>
            <person name="Cohen O."/>
            <person name="Gilbert J.A."/>
            <person name="Pupko T."/>
            <person name="Shuman H.A."/>
            <person name="Segal G."/>
        </authorList>
    </citation>
    <scope>NUCLEOTIDE SEQUENCE [LARGE SCALE GENOMIC DNA]</scope>
    <source>
        <strain evidence="13 14">ORW</strain>
    </source>
</reference>
<dbReference type="RefSeq" id="WP_058387658.1">
    <property type="nucleotide sequence ID" value="NZ_LNXW01000013.1"/>
</dbReference>
<dbReference type="EMBL" id="LNXW01000013">
    <property type="protein sequence ID" value="KTC79501.1"/>
    <property type="molecule type" value="Genomic_DNA"/>
</dbReference>
<proteinExistence type="inferred from homology"/>
<keyword evidence="8 10" id="KW-0560">Oxidoreductase</keyword>